<dbReference type="InterPro" id="IPR002347">
    <property type="entry name" value="SDR_fam"/>
</dbReference>
<dbReference type="PRINTS" id="PR00080">
    <property type="entry name" value="SDRFAMILY"/>
</dbReference>
<dbReference type="InterPro" id="IPR020904">
    <property type="entry name" value="Sc_DH/Rdtase_CS"/>
</dbReference>
<dbReference type="GO" id="GO:0016491">
    <property type="term" value="F:oxidoreductase activity"/>
    <property type="evidence" value="ECO:0007669"/>
    <property type="project" value="UniProtKB-KW"/>
</dbReference>
<dbReference type="AlphaFoldDB" id="A0A085ZI25"/>
<evidence type="ECO:0000256" key="1">
    <source>
        <dbReference type="ARBA" id="ARBA00006484"/>
    </source>
</evidence>
<dbReference type="OrthoDB" id="597477at2"/>
<name>A0A085ZI25_9FLAO</name>
<dbReference type="eggNOG" id="COG1028">
    <property type="taxonomic scope" value="Bacteria"/>
</dbReference>
<dbReference type="EMBL" id="JPRL01000001">
    <property type="protein sequence ID" value="KFF04089.1"/>
    <property type="molecule type" value="Genomic_DNA"/>
</dbReference>
<dbReference type="PANTHER" id="PTHR24321">
    <property type="entry name" value="DEHYDROGENASES, SHORT CHAIN"/>
    <property type="match status" value="1"/>
</dbReference>
<reference evidence="3 4" key="1">
    <citation type="submission" date="2014-07" db="EMBL/GenBank/DDBJ databases">
        <title>Genome of Flavobacterium reichenbachii LMG 25512.</title>
        <authorList>
            <person name="Stropko S.J."/>
            <person name="Pipes S.E."/>
            <person name="Newman J.D."/>
        </authorList>
    </citation>
    <scope>NUCLEOTIDE SEQUENCE [LARGE SCALE GENOMIC DNA]</scope>
    <source>
        <strain evidence="3 4">LMG 25512</strain>
    </source>
</reference>
<dbReference type="SUPFAM" id="SSF51735">
    <property type="entry name" value="NAD(P)-binding Rossmann-fold domains"/>
    <property type="match status" value="1"/>
</dbReference>
<dbReference type="FunFam" id="3.40.50.720:FF:000084">
    <property type="entry name" value="Short-chain dehydrogenase reductase"/>
    <property type="match status" value="1"/>
</dbReference>
<keyword evidence="2" id="KW-0560">Oxidoreductase</keyword>
<dbReference type="NCBIfam" id="NF005559">
    <property type="entry name" value="PRK07231.1"/>
    <property type="match status" value="1"/>
</dbReference>
<evidence type="ECO:0000256" key="2">
    <source>
        <dbReference type="ARBA" id="ARBA00023002"/>
    </source>
</evidence>
<keyword evidence="4" id="KW-1185">Reference proteome</keyword>
<dbReference type="STRING" id="362418.IW19_00435"/>
<evidence type="ECO:0000313" key="3">
    <source>
        <dbReference type="EMBL" id="KFF04089.1"/>
    </source>
</evidence>
<dbReference type="Proteomes" id="UP000028715">
    <property type="component" value="Unassembled WGS sequence"/>
</dbReference>
<dbReference type="RefSeq" id="WP_035679875.1">
    <property type="nucleotide sequence ID" value="NZ_JPRL01000001.1"/>
</dbReference>
<comment type="similarity">
    <text evidence="1">Belongs to the short-chain dehydrogenases/reductases (SDR) family.</text>
</comment>
<evidence type="ECO:0000313" key="4">
    <source>
        <dbReference type="Proteomes" id="UP000028715"/>
    </source>
</evidence>
<protein>
    <submittedName>
        <fullName evidence="3">Oxidoreductase</fullName>
    </submittedName>
</protein>
<organism evidence="3 4">
    <name type="scientific">Flavobacterium reichenbachii</name>
    <dbReference type="NCBI Taxonomy" id="362418"/>
    <lineage>
        <taxon>Bacteria</taxon>
        <taxon>Pseudomonadati</taxon>
        <taxon>Bacteroidota</taxon>
        <taxon>Flavobacteriia</taxon>
        <taxon>Flavobacteriales</taxon>
        <taxon>Flavobacteriaceae</taxon>
        <taxon>Flavobacterium</taxon>
    </lineage>
</organism>
<gene>
    <name evidence="3" type="ORF">IW19_00435</name>
</gene>
<dbReference type="Pfam" id="PF13561">
    <property type="entry name" value="adh_short_C2"/>
    <property type="match status" value="1"/>
</dbReference>
<dbReference type="Gene3D" id="3.40.50.720">
    <property type="entry name" value="NAD(P)-binding Rossmann-like Domain"/>
    <property type="match status" value="1"/>
</dbReference>
<proteinExistence type="inferred from homology"/>
<dbReference type="PANTHER" id="PTHR24321:SF8">
    <property type="entry name" value="ESTRADIOL 17-BETA-DEHYDROGENASE 8-RELATED"/>
    <property type="match status" value="1"/>
</dbReference>
<dbReference type="PROSITE" id="PS00061">
    <property type="entry name" value="ADH_SHORT"/>
    <property type="match status" value="1"/>
</dbReference>
<dbReference type="InterPro" id="IPR036291">
    <property type="entry name" value="NAD(P)-bd_dom_sf"/>
</dbReference>
<comment type="caution">
    <text evidence="3">The sequence shown here is derived from an EMBL/GenBank/DDBJ whole genome shotgun (WGS) entry which is preliminary data.</text>
</comment>
<dbReference type="PRINTS" id="PR00081">
    <property type="entry name" value="GDHRDH"/>
</dbReference>
<sequence length="263" mass="27902">MSIFKDKTIIITGAAMGLGLAASKAVALKGANLSIVDYNAEALEKAKAEIQSVAPAAKIITVVADVSDEQAVKNYVDKTVEEFGRIDGFYNNAGIEGKQAPLVDYDIHIFKKVIDINLMGVYYGLKYVIPVMQKHGGGKIVNVASVGGIRGVVNQMPYVASKHAVSGMTKNAAIEYGKDGIYTNAIAPGAILTPMVAEAFKQVNPADPKAAETTYAQRNPTRRLGKPEDVGNLVAFLLSDECQYVNGQTIAIDGGESNLYGNS</sequence>
<accession>A0A085ZI25</accession>